<feature type="compositionally biased region" description="Basic and acidic residues" evidence="1">
    <location>
        <begin position="65"/>
        <end position="79"/>
    </location>
</feature>
<dbReference type="AlphaFoldDB" id="A0A1X6YFS2"/>
<feature type="domain" description="Endonuclease/exonuclease/phosphatase" evidence="2">
    <location>
        <begin position="15"/>
        <end position="273"/>
    </location>
</feature>
<feature type="region of interest" description="Disordered" evidence="1">
    <location>
        <begin position="290"/>
        <end position="317"/>
    </location>
</feature>
<dbReference type="Gene3D" id="3.60.10.10">
    <property type="entry name" value="Endonuclease/exonuclease/phosphatase"/>
    <property type="match status" value="1"/>
</dbReference>
<protein>
    <recommendedName>
        <fullName evidence="2">Endonuclease/exonuclease/phosphatase domain-containing protein</fullName>
    </recommendedName>
</protein>
<dbReference type="InterPro" id="IPR036691">
    <property type="entry name" value="Endo/exonu/phosph_ase_sf"/>
</dbReference>
<evidence type="ECO:0000256" key="1">
    <source>
        <dbReference type="SAM" id="MobiDB-lite"/>
    </source>
</evidence>
<dbReference type="InterPro" id="IPR005135">
    <property type="entry name" value="Endo/exonuclease/phosphatase"/>
</dbReference>
<accession>A0A1X6YFS2</accession>
<reference evidence="3 4" key="1">
    <citation type="submission" date="2017-03" db="EMBL/GenBank/DDBJ databases">
        <authorList>
            <person name="Afonso C.L."/>
            <person name="Miller P.J."/>
            <person name="Scott M.A."/>
            <person name="Spackman E."/>
            <person name="Goraichik I."/>
            <person name="Dimitrov K.M."/>
            <person name="Suarez D.L."/>
            <person name="Swayne D.E."/>
        </authorList>
    </citation>
    <scope>NUCLEOTIDE SEQUENCE [LARGE SCALE GENOMIC DNA]</scope>
    <source>
        <strain evidence="3 4">CECT 8625</strain>
    </source>
</reference>
<evidence type="ECO:0000259" key="2">
    <source>
        <dbReference type="Pfam" id="PF03372"/>
    </source>
</evidence>
<evidence type="ECO:0000313" key="4">
    <source>
        <dbReference type="Proteomes" id="UP000193570"/>
    </source>
</evidence>
<evidence type="ECO:0000313" key="3">
    <source>
        <dbReference type="EMBL" id="SLN20143.1"/>
    </source>
</evidence>
<sequence length="317" mass="34462">MRGEDPALVATEVALLAVRPHILVLTEIDYDHAGAALAALADRLRAGGLDYPHRFLRRPNTGRPTGRDIDGDGRAHGPRDAQGWGRFSGEGGSAILSVHPVETSDARDLSGFLWRDLPGTRIAPKDPAYEVQRLSSDVHWVVPIRLPSSPRPLSLMVFHATPPVFDGPDDRNGRRNADEIRLWQVLLNGTSGLPRITPPFVIAGDANLDPEAGDGRRGAIRDLLSDPRLQDPMPRTASVDWSRLGLGEMRVSYLLPSRDLVLRDAGTYRAAPEAGEHRLVWIDVALPPDPDISDSGEAPADDTDVLDSGSNAPARRR</sequence>
<organism evidence="3 4">
    <name type="scientific">Roseivivax jejudonensis</name>
    <dbReference type="NCBI Taxonomy" id="1529041"/>
    <lineage>
        <taxon>Bacteria</taxon>
        <taxon>Pseudomonadati</taxon>
        <taxon>Pseudomonadota</taxon>
        <taxon>Alphaproteobacteria</taxon>
        <taxon>Rhodobacterales</taxon>
        <taxon>Roseobacteraceae</taxon>
        <taxon>Roseivivax</taxon>
    </lineage>
</organism>
<name>A0A1X6YFS2_9RHOB</name>
<keyword evidence="4" id="KW-1185">Reference proteome</keyword>
<feature type="compositionally biased region" description="Acidic residues" evidence="1">
    <location>
        <begin position="291"/>
        <end position="305"/>
    </location>
</feature>
<feature type="region of interest" description="Disordered" evidence="1">
    <location>
        <begin position="55"/>
        <end position="86"/>
    </location>
</feature>
<proteinExistence type="predicted"/>
<dbReference type="SUPFAM" id="SSF56219">
    <property type="entry name" value="DNase I-like"/>
    <property type="match status" value="1"/>
</dbReference>
<dbReference type="EMBL" id="FWFK01000001">
    <property type="protein sequence ID" value="SLN20143.1"/>
    <property type="molecule type" value="Genomic_DNA"/>
</dbReference>
<dbReference type="Proteomes" id="UP000193570">
    <property type="component" value="Unassembled WGS sequence"/>
</dbReference>
<gene>
    <name evidence="3" type="ORF">ROJ8625_00719</name>
</gene>
<dbReference type="GO" id="GO:0003824">
    <property type="term" value="F:catalytic activity"/>
    <property type="evidence" value="ECO:0007669"/>
    <property type="project" value="InterPro"/>
</dbReference>
<dbReference type="Pfam" id="PF03372">
    <property type="entry name" value="Exo_endo_phos"/>
    <property type="match status" value="1"/>
</dbReference>